<dbReference type="RefSeq" id="WP_168907043.1">
    <property type="nucleotide sequence ID" value="NZ_CP051428.1"/>
</dbReference>
<organism evidence="1 2">
    <name type="scientific">Paenibacillus albicereus</name>
    <dbReference type="NCBI Taxonomy" id="2726185"/>
    <lineage>
        <taxon>Bacteria</taxon>
        <taxon>Bacillati</taxon>
        <taxon>Bacillota</taxon>
        <taxon>Bacilli</taxon>
        <taxon>Bacillales</taxon>
        <taxon>Paenibacillaceae</taxon>
        <taxon>Paenibacillus</taxon>
    </lineage>
</organism>
<dbReference type="InterPro" id="IPR036188">
    <property type="entry name" value="FAD/NAD-bd_sf"/>
</dbReference>
<evidence type="ECO:0000313" key="2">
    <source>
        <dbReference type="Proteomes" id="UP000502136"/>
    </source>
</evidence>
<proteinExistence type="predicted"/>
<dbReference type="KEGG" id="palr:HGI30_07415"/>
<accession>A0A6H2GVH3</accession>
<reference evidence="1 2" key="1">
    <citation type="submission" date="2020-04" db="EMBL/GenBank/DDBJ databases">
        <title>Novel Paenibacillus strain UniB2 isolated from commercial digestive syrup.</title>
        <authorList>
            <person name="Thorat V."/>
            <person name="Kirdat K."/>
            <person name="Tiwarekar B."/>
            <person name="Yadav A."/>
        </authorList>
    </citation>
    <scope>NUCLEOTIDE SEQUENCE [LARGE SCALE GENOMIC DNA]</scope>
    <source>
        <strain evidence="1 2">UniB2</strain>
    </source>
</reference>
<dbReference type="AlphaFoldDB" id="A0A6H2GVH3"/>
<evidence type="ECO:0008006" key="3">
    <source>
        <dbReference type="Google" id="ProtNLM"/>
    </source>
</evidence>
<keyword evidence="2" id="KW-1185">Reference proteome</keyword>
<name>A0A6H2GVH3_9BACL</name>
<evidence type="ECO:0000313" key="1">
    <source>
        <dbReference type="EMBL" id="QJC51392.1"/>
    </source>
</evidence>
<gene>
    <name evidence="1" type="ORF">HGI30_07415</name>
</gene>
<dbReference type="SUPFAM" id="SSF51905">
    <property type="entry name" value="FAD/NAD(P)-binding domain"/>
    <property type="match status" value="1"/>
</dbReference>
<sequence>MPLWPSGLLVIGDAICSFDPIYGQGITVAAAEAAELGKALADQAASAQADASPPGWERKLLRRFASIVLPAWWTIVVADMKWPGVAYEGPLSRRGIAFCQSYLDIARKQALQGGDMELFGPILGVQGLDLPPSALFGEEAVRSILIRCGREDWLEEILEPGESLRMFLERNLPFAPDCSRAPNEVS</sequence>
<dbReference type="Proteomes" id="UP000502136">
    <property type="component" value="Chromosome"/>
</dbReference>
<dbReference type="Gene3D" id="3.50.50.60">
    <property type="entry name" value="FAD/NAD(P)-binding domain"/>
    <property type="match status" value="1"/>
</dbReference>
<protein>
    <recommendedName>
        <fullName evidence="3">FAD-binding domain-containing protein</fullName>
    </recommendedName>
</protein>
<dbReference type="EMBL" id="CP051428">
    <property type="protein sequence ID" value="QJC51392.1"/>
    <property type="molecule type" value="Genomic_DNA"/>
</dbReference>